<evidence type="ECO:0000256" key="2">
    <source>
        <dbReference type="ARBA" id="ARBA00022630"/>
    </source>
</evidence>
<evidence type="ECO:0000256" key="3">
    <source>
        <dbReference type="ARBA" id="ARBA00022827"/>
    </source>
</evidence>
<dbReference type="GO" id="GO:0050660">
    <property type="term" value="F:flavin adenine dinucleotide binding"/>
    <property type="evidence" value="ECO:0007669"/>
    <property type="project" value="InterPro"/>
</dbReference>
<dbReference type="PANTHER" id="PTHR23023">
    <property type="entry name" value="DIMETHYLANILINE MONOOXYGENASE"/>
    <property type="match status" value="1"/>
</dbReference>
<evidence type="ECO:0000256" key="4">
    <source>
        <dbReference type="ARBA" id="ARBA00023002"/>
    </source>
</evidence>
<keyword evidence="7" id="KW-1185">Reference proteome</keyword>
<evidence type="ECO:0000256" key="1">
    <source>
        <dbReference type="ARBA" id="ARBA00009183"/>
    </source>
</evidence>
<name>A0A8H6SSB4_MYCCL</name>
<feature type="signal peptide" evidence="5">
    <location>
        <begin position="1"/>
        <end position="17"/>
    </location>
</feature>
<accession>A0A8H6SSB4</accession>
<dbReference type="Proteomes" id="UP000613580">
    <property type="component" value="Unassembled WGS sequence"/>
</dbReference>
<dbReference type="InterPro" id="IPR036188">
    <property type="entry name" value="FAD/NAD-bd_sf"/>
</dbReference>
<dbReference type="InterPro" id="IPR050346">
    <property type="entry name" value="FMO-like"/>
</dbReference>
<dbReference type="Gene3D" id="3.50.50.60">
    <property type="entry name" value="FAD/NAD(P)-binding domain"/>
    <property type="match status" value="2"/>
</dbReference>
<feature type="chain" id="PRO_5034885335" evidence="5">
    <location>
        <begin position="18"/>
        <end position="567"/>
    </location>
</feature>
<dbReference type="InterPro" id="IPR020946">
    <property type="entry name" value="Flavin_mOase-like"/>
</dbReference>
<keyword evidence="6" id="KW-0503">Monooxygenase</keyword>
<dbReference type="OrthoDB" id="66881at2759"/>
<gene>
    <name evidence="6" type="ORF">HMN09_00834600</name>
</gene>
<organism evidence="6 7">
    <name type="scientific">Mycena chlorophos</name>
    <name type="common">Agaric fungus</name>
    <name type="synonym">Agaricus chlorophos</name>
    <dbReference type="NCBI Taxonomy" id="658473"/>
    <lineage>
        <taxon>Eukaryota</taxon>
        <taxon>Fungi</taxon>
        <taxon>Dikarya</taxon>
        <taxon>Basidiomycota</taxon>
        <taxon>Agaricomycotina</taxon>
        <taxon>Agaricomycetes</taxon>
        <taxon>Agaricomycetidae</taxon>
        <taxon>Agaricales</taxon>
        <taxon>Marasmiineae</taxon>
        <taxon>Mycenaceae</taxon>
        <taxon>Mycena</taxon>
    </lineage>
</organism>
<comment type="similarity">
    <text evidence="1">Belongs to the FMO family.</text>
</comment>
<evidence type="ECO:0000256" key="5">
    <source>
        <dbReference type="SAM" id="SignalP"/>
    </source>
</evidence>
<keyword evidence="4" id="KW-0560">Oxidoreductase</keyword>
<dbReference type="EMBL" id="JACAZE010000011">
    <property type="protein sequence ID" value="KAF7304328.1"/>
    <property type="molecule type" value="Genomic_DNA"/>
</dbReference>
<protein>
    <submittedName>
        <fullName evidence="6">Dimethylaniline monooxygenase</fullName>
    </submittedName>
</protein>
<evidence type="ECO:0000313" key="6">
    <source>
        <dbReference type="EMBL" id="KAF7304328.1"/>
    </source>
</evidence>
<dbReference type="Pfam" id="PF00743">
    <property type="entry name" value="FMO-like"/>
    <property type="match status" value="1"/>
</dbReference>
<comment type="caution">
    <text evidence="6">The sequence shown here is derived from an EMBL/GenBank/DDBJ whole genome shotgun (WGS) entry which is preliminary data.</text>
</comment>
<dbReference type="SUPFAM" id="SSF51905">
    <property type="entry name" value="FAD/NAD(P)-binding domain"/>
    <property type="match status" value="1"/>
</dbReference>
<dbReference type="AlphaFoldDB" id="A0A8H6SSB4"/>
<sequence>MRRSLVLLLTLPLLSHGQRQQQAFRVSENDHHHHFEDEGYEFKWPISKVAIIGAGVSGLIAYREFTRPGSAFTTVRVFERDDLPGGNWHYTDETPLDAPIPNVDPAIGDFEPSLPPTGNSLPAEEFYFGEDAEFRWREHRGPKPVWESLENNAPSPVQQITELPWPAGTPWQIPHQLIARYLRAFASYHGINANDANPDISYNTRVELVEKRYDEQGREQGWRLTLKRLERVAGNERRVKATWWTEDFDAIVVATGRYNAPSLPNIRGLKEWADAFPGAVTHSRQYRRPQSFSNETVVVVGAGTSAVEISREVNHVAAHVYQSVRASNPNLPESISRAQLSRLPANITIVPEIRAFHAHNASIELLNGTVLLGVTRVIFGTGFHYSFPFLPQFHASGAVNANPIVTDGTHLRALHEDFIYIEEPTIGFLSMNWGMQSFTYAEYLSLALVKVWSRTAILPHTEELWRIYDQRIHARGGYGRHLQFLGAERTTARIRGFVAWLNGAAVRFGGKQIEGEPVANKEIMAVWSSARYGVRDFLSDGNNTYDSGFAVGLRTADIADCIYGEDW</sequence>
<dbReference type="GO" id="GO:0004499">
    <property type="term" value="F:N,N-dimethylaniline monooxygenase activity"/>
    <property type="evidence" value="ECO:0007669"/>
    <property type="project" value="InterPro"/>
</dbReference>
<evidence type="ECO:0000313" key="7">
    <source>
        <dbReference type="Proteomes" id="UP000613580"/>
    </source>
</evidence>
<proteinExistence type="inferred from homology"/>
<keyword evidence="5" id="KW-0732">Signal</keyword>
<dbReference type="GO" id="GO:0050661">
    <property type="term" value="F:NADP binding"/>
    <property type="evidence" value="ECO:0007669"/>
    <property type="project" value="InterPro"/>
</dbReference>
<keyword evidence="3" id="KW-0274">FAD</keyword>
<keyword evidence="2" id="KW-0285">Flavoprotein</keyword>
<reference evidence="6" key="1">
    <citation type="submission" date="2020-05" db="EMBL/GenBank/DDBJ databases">
        <title>Mycena genomes resolve the evolution of fungal bioluminescence.</title>
        <authorList>
            <person name="Tsai I.J."/>
        </authorList>
    </citation>
    <scope>NUCLEOTIDE SEQUENCE</scope>
    <source>
        <strain evidence="6">110903Hualien_Pintung</strain>
    </source>
</reference>